<comment type="caution">
    <text evidence="1">The sequence shown here is derived from an EMBL/GenBank/DDBJ whole genome shotgun (WGS) entry which is preliminary data.</text>
</comment>
<accession>A0ABV1RHV6</accession>
<gene>
    <name evidence="1" type="ORF">ABS311_11580</name>
</gene>
<protein>
    <recommendedName>
        <fullName evidence="3">Uracil-DNA glycosylase-like domain-containing protein</fullName>
    </recommendedName>
</protein>
<organism evidence="1 2">
    <name type="scientific">Catenovulum sediminis</name>
    <dbReference type="NCBI Taxonomy" id="1740262"/>
    <lineage>
        <taxon>Bacteria</taxon>
        <taxon>Pseudomonadati</taxon>
        <taxon>Pseudomonadota</taxon>
        <taxon>Gammaproteobacteria</taxon>
        <taxon>Alteromonadales</taxon>
        <taxon>Alteromonadaceae</taxon>
        <taxon>Catenovulum</taxon>
    </lineage>
</organism>
<dbReference type="EMBL" id="JBELOE010000212">
    <property type="protein sequence ID" value="MER2492514.1"/>
    <property type="molecule type" value="Genomic_DNA"/>
</dbReference>
<sequence length="273" mass="30909">MLIGKAELNIFDVVNAKIIEFVSKSENENLQRGTGSYSVPFRGSLFNTINTVKLLTELQHQRVDVMWLGSNPNVPESLQTILDPSAPSHFAGFLEQQSNGNFSEAYADKDGDLQPCWNPINKPNYKWQFYSEILNKKFGEHTTLMANIVPWGSQNFNLFTSELRKLDAELLARALTFSCELNNLIVEYFKPKVILLPKSFITTAPKNWYLHSSKLTHIQHYVIKGKVAFKFSVGLADVGETKIKVVTAPHPSYIPRIGQAYREIAQQALFDVL</sequence>
<reference evidence="1 2" key="1">
    <citation type="submission" date="2024-06" db="EMBL/GenBank/DDBJ databases">
        <authorList>
            <person name="Chen R.Y."/>
        </authorList>
    </citation>
    <scope>NUCLEOTIDE SEQUENCE [LARGE SCALE GENOMIC DNA]</scope>
    <source>
        <strain evidence="1 2">D2</strain>
    </source>
</reference>
<dbReference type="Proteomes" id="UP001467690">
    <property type="component" value="Unassembled WGS sequence"/>
</dbReference>
<proteinExistence type="predicted"/>
<name>A0ABV1RHV6_9ALTE</name>
<dbReference type="RefSeq" id="WP_246072366.1">
    <property type="nucleotide sequence ID" value="NZ_CP041660.1"/>
</dbReference>
<evidence type="ECO:0000313" key="2">
    <source>
        <dbReference type="Proteomes" id="UP001467690"/>
    </source>
</evidence>
<evidence type="ECO:0000313" key="1">
    <source>
        <dbReference type="EMBL" id="MER2492514.1"/>
    </source>
</evidence>
<evidence type="ECO:0008006" key="3">
    <source>
        <dbReference type="Google" id="ProtNLM"/>
    </source>
</evidence>
<keyword evidence="2" id="KW-1185">Reference proteome</keyword>